<dbReference type="PROSITE" id="PS50920">
    <property type="entry name" value="SOLCAR"/>
    <property type="match status" value="3"/>
</dbReference>
<evidence type="ECO:0000256" key="5">
    <source>
        <dbReference type="ARBA" id="ARBA00022737"/>
    </source>
</evidence>
<dbReference type="Gene3D" id="1.50.40.10">
    <property type="entry name" value="Mitochondrial carrier domain"/>
    <property type="match status" value="1"/>
</dbReference>
<dbReference type="Pfam" id="PF00153">
    <property type="entry name" value="Mito_carr"/>
    <property type="match status" value="3"/>
</dbReference>
<dbReference type="PRINTS" id="PR00784">
    <property type="entry name" value="MTUNCOUPLING"/>
</dbReference>
<comment type="caution">
    <text evidence="11">The sequence shown here is derived from an EMBL/GenBank/DDBJ whole genome shotgun (WGS) entry which is preliminary data.</text>
</comment>
<evidence type="ECO:0000256" key="10">
    <source>
        <dbReference type="RuleBase" id="RU000488"/>
    </source>
</evidence>
<accession>A0A2N1N761</accession>
<keyword evidence="5" id="KW-0677">Repeat</keyword>
<dbReference type="InterPro" id="IPR018108">
    <property type="entry name" value="MCP_transmembrane"/>
</dbReference>
<feature type="repeat" description="Solcar" evidence="9">
    <location>
        <begin position="213"/>
        <end position="297"/>
    </location>
</feature>
<evidence type="ECO:0000256" key="3">
    <source>
        <dbReference type="ARBA" id="ARBA00022448"/>
    </source>
</evidence>
<dbReference type="InterPro" id="IPR002067">
    <property type="entry name" value="MCP"/>
</dbReference>
<evidence type="ECO:0000256" key="1">
    <source>
        <dbReference type="ARBA" id="ARBA00004225"/>
    </source>
</evidence>
<gene>
    <name evidence="11" type="ORF">RhiirC2_780639</name>
</gene>
<dbReference type="FunFam" id="1.50.40.10:FF:000107">
    <property type="entry name" value="Mitochondrial dicarboxylate carrier"/>
    <property type="match status" value="1"/>
</dbReference>
<keyword evidence="3 10" id="KW-0813">Transport</keyword>
<protein>
    <submittedName>
        <fullName evidence="11">Mitochondrial carrier</fullName>
    </submittedName>
</protein>
<organism evidence="11 12">
    <name type="scientific">Rhizophagus irregularis</name>
    <dbReference type="NCBI Taxonomy" id="588596"/>
    <lineage>
        <taxon>Eukaryota</taxon>
        <taxon>Fungi</taxon>
        <taxon>Fungi incertae sedis</taxon>
        <taxon>Mucoromycota</taxon>
        <taxon>Glomeromycotina</taxon>
        <taxon>Glomeromycetes</taxon>
        <taxon>Glomerales</taxon>
        <taxon>Glomeraceae</taxon>
        <taxon>Rhizophagus</taxon>
    </lineage>
</organism>
<dbReference type="InterPro" id="IPR023395">
    <property type="entry name" value="MCP_dom_sf"/>
</dbReference>
<dbReference type="EMBL" id="LLXL01000694">
    <property type="protein sequence ID" value="PKK69733.1"/>
    <property type="molecule type" value="Genomic_DNA"/>
</dbReference>
<sequence>MGSVKSNKIISLPSPSSASKRIEYPFWFGGAASCIACTVSHPLDLTKVRLQTTHGVNKASTIYTMIQIIKTEGILGLYSGLSASILRQITYSTMRFGVYDKLKNLISKNQEQLPFTKKILCASIAGSIGGAFGNPADLVMVRMQNDAKLPLENRRNYKHALDGLYRIVKEDGFRGLTRGIGPNVNRAILMNSSQLATYDQTKQMLLSTKIFKDNIITHFVSSVMAGLVATTVCSPVDVIKTRVMNSSSQAKSIMQVLSTIIRAEGPLALFKGWVPAFVRLGPHTVVTFMVLEQIKNLYDKRLAFKSEKASATLS</sequence>
<keyword evidence="6" id="KW-1133">Transmembrane helix</keyword>
<dbReference type="PANTHER" id="PTHR45618">
    <property type="entry name" value="MITOCHONDRIAL DICARBOXYLATE CARRIER-RELATED"/>
    <property type="match status" value="1"/>
</dbReference>
<dbReference type="PROSITE" id="PS51257">
    <property type="entry name" value="PROKAR_LIPOPROTEIN"/>
    <property type="match status" value="1"/>
</dbReference>
<feature type="repeat" description="Solcar" evidence="9">
    <location>
        <begin position="20"/>
        <end position="105"/>
    </location>
</feature>
<dbReference type="OrthoDB" id="448427at2759"/>
<evidence type="ECO:0000256" key="2">
    <source>
        <dbReference type="ARBA" id="ARBA00006375"/>
    </source>
</evidence>
<dbReference type="InterPro" id="IPR050391">
    <property type="entry name" value="Mito_Metabolite_Transporter"/>
</dbReference>
<name>A0A2N1N761_9GLOM</name>
<comment type="subcellular location">
    <subcellularLocation>
        <location evidence="1">Mitochondrion membrane</location>
        <topology evidence="1">Multi-pass membrane protein</topology>
    </subcellularLocation>
</comment>
<evidence type="ECO:0000256" key="8">
    <source>
        <dbReference type="ARBA" id="ARBA00023136"/>
    </source>
</evidence>
<keyword evidence="4 9" id="KW-0812">Transmembrane</keyword>
<dbReference type="Proteomes" id="UP000233469">
    <property type="component" value="Unassembled WGS sequence"/>
</dbReference>
<evidence type="ECO:0000256" key="4">
    <source>
        <dbReference type="ARBA" id="ARBA00022692"/>
    </source>
</evidence>
<dbReference type="GO" id="GO:0031966">
    <property type="term" value="C:mitochondrial membrane"/>
    <property type="evidence" value="ECO:0007669"/>
    <property type="project" value="UniProtKB-SubCell"/>
</dbReference>
<feature type="repeat" description="Solcar" evidence="9">
    <location>
        <begin position="117"/>
        <end position="204"/>
    </location>
</feature>
<reference evidence="11 12" key="1">
    <citation type="submission" date="2016-04" db="EMBL/GenBank/DDBJ databases">
        <title>Genome analyses suggest a sexual origin of heterokaryosis in a supposedly ancient asexual fungus.</title>
        <authorList>
            <person name="Ropars J."/>
            <person name="Sedzielewska K."/>
            <person name="Noel J."/>
            <person name="Charron P."/>
            <person name="Farinelli L."/>
            <person name="Marton T."/>
            <person name="Kruger M."/>
            <person name="Pelin A."/>
            <person name="Brachmann A."/>
            <person name="Corradi N."/>
        </authorList>
    </citation>
    <scope>NUCLEOTIDE SEQUENCE [LARGE SCALE GENOMIC DNA]</scope>
    <source>
        <strain evidence="11 12">C2</strain>
    </source>
</reference>
<evidence type="ECO:0000313" key="11">
    <source>
        <dbReference type="EMBL" id="PKK69733.1"/>
    </source>
</evidence>
<dbReference type="SUPFAM" id="SSF103506">
    <property type="entry name" value="Mitochondrial carrier"/>
    <property type="match status" value="1"/>
</dbReference>
<dbReference type="GO" id="GO:0055085">
    <property type="term" value="P:transmembrane transport"/>
    <property type="evidence" value="ECO:0007669"/>
    <property type="project" value="InterPro"/>
</dbReference>
<evidence type="ECO:0000313" key="12">
    <source>
        <dbReference type="Proteomes" id="UP000233469"/>
    </source>
</evidence>
<reference evidence="11 12" key="2">
    <citation type="submission" date="2017-10" db="EMBL/GenBank/DDBJ databases">
        <title>Extensive intraspecific genome diversity in a model arbuscular mycorrhizal fungus.</title>
        <authorList>
            <person name="Chen E.C.H."/>
            <person name="Morin E."/>
            <person name="Baudet D."/>
            <person name="Noel J."/>
            <person name="Ndikumana S."/>
            <person name="Charron P."/>
            <person name="St-Onge C."/>
            <person name="Giorgi J."/>
            <person name="Grigoriev I.V."/>
            <person name="Roux C."/>
            <person name="Martin F.M."/>
            <person name="Corradi N."/>
        </authorList>
    </citation>
    <scope>NUCLEOTIDE SEQUENCE [LARGE SCALE GENOMIC DNA]</scope>
    <source>
        <strain evidence="11 12">C2</strain>
    </source>
</reference>
<proteinExistence type="inferred from homology"/>
<dbReference type="VEuPathDB" id="FungiDB:RhiirA1_503798"/>
<evidence type="ECO:0000256" key="7">
    <source>
        <dbReference type="ARBA" id="ARBA00023128"/>
    </source>
</evidence>
<keyword evidence="8 9" id="KW-0472">Membrane</keyword>
<dbReference type="VEuPathDB" id="FungiDB:FUN_019046"/>
<evidence type="ECO:0000256" key="6">
    <source>
        <dbReference type="ARBA" id="ARBA00022989"/>
    </source>
</evidence>
<comment type="similarity">
    <text evidence="2 10">Belongs to the mitochondrial carrier (TC 2.A.29) family.</text>
</comment>
<evidence type="ECO:0000256" key="9">
    <source>
        <dbReference type="PROSITE-ProRule" id="PRU00282"/>
    </source>
</evidence>
<keyword evidence="7" id="KW-0496">Mitochondrion</keyword>
<dbReference type="VEuPathDB" id="FungiDB:RhiirFUN_015525"/>
<dbReference type="AlphaFoldDB" id="A0A2N1N761"/>